<evidence type="ECO:0000256" key="5">
    <source>
        <dbReference type="ARBA" id="ARBA00022729"/>
    </source>
</evidence>
<feature type="non-terminal residue" evidence="14">
    <location>
        <position position="888"/>
    </location>
</feature>
<comment type="subcellular location">
    <subcellularLocation>
        <location evidence="1">Membrane</location>
        <topology evidence="1">Single-pass type I membrane protein</topology>
    </subcellularLocation>
</comment>
<accession>A0A0B7BMC5</accession>
<keyword evidence="6" id="KW-0677">Repeat</keyword>
<keyword evidence="3" id="KW-0433">Leucine-rich repeat</keyword>
<organism evidence="14">
    <name type="scientific">Arion vulgaris</name>
    <dbReference type="NCBI Taxonomy" id="1028688"/>
    <lineage>
        <taxon>Eukaryota</taxon>
        <taxon>Metazoa</taxon>
        <taxon>Spiralia</taxon>
        <taxon>Lophotrochozoa</taxon>
        <taxon>Mollusca</taxon>
        <taxon>Gastropoda</taxon>
        <taxon>Heterobranchia</taxon>
        <taxon>Euthyneura</taxon>
        <taxon>Panpulmonata</taxon>
        <taxon>Eupulmonata</taxon>
        <taxon>Stylommatophora</taxon>
        <taxon>Helicina</taxon>
        <taxon>Arionoidea</taxon>
        <taxon>Arionidae</taxon>
        <taxon>Arion</taxon>
    </lineage>
</organism>
<dbReference type="InterPro" id="IPR032675">
    <property type="entry name" value="LRR_dom_sf"/>
</dbReference>
<protein>
    <recommendedName>
        <fullName evidence="13">TIR domain-containing protein</fullName>
    </recommendedName>
</protein>
<keyword evidence="9" id="KW-0675">Receptor</keyword>
<sequence length="888" mass="101244">EFRSSVSSHRSGTDRNSYLPGHELTNTDHNSVPNHRSPISIGSSTTIADQSSNVANVAAVMSPGTANNEHARRTRNVNSHVNNVYKTEASEDNPIDMNIILSGCSASVCASEYRTVSTPCVLKDNNTTADCSFLNLTFVPSAGIPNNILFLDLHNNSISELPNNIFTNYTLLQHLDLSNNSICEMKELTFTGLYQLKILNLHNNHLNLSVVTFPETIFTDLRNLEELKLHRNTKCLNCTWAVYPDKALSRLTNLRSLYIDGLKARNFGAGFANLTKLVNLSVAGYLSGHCKMYSLSNVTFQYLTSLQNLDISNCAILGKNIDQEAFTPLQNLVSLNMTHNEDIDIEYVNNVFYGLRNATSLKSLKMNLVINRYSTGICLDHSFIKNFPKYLEHFEAQENSLEAIDRHVLTLLSPSLKTLDVSGNRFVFGTYLKDLHLMTNLTVFKFNGVGFKYRIPSIYPHQFLPNSATTNCTLYAISSNDILDMDTFILKLPYNLKTIEMNQAGLTYILSRLVVDPNNTLTNLSMHKNYFPKLIGPFEGLHSLQYLDLSCSFVREISDTFFKSLSSLTQLNLNFNLLGDFFSSQPNTQVFSSLTNLTYLDLSFNDIHTFSPDVFYGLTNLKILLLQKNSLTQFVVDISQMWSLTFINLTINRIALLTPDIQQHINLLISNGQNVTIDLSLCPISCTCDKLDFLTWMKTSHAFDHHFHEYNCVYEDSLYKTIKDEYNSTIEYLHRTCPSKKFLFFCVAAGMCVIICIIFCFVFYRFRWKLRYLYYAARLFYRSANRNKEKTDFKYDAFISYDQEDDCFVIGRLLRELEKRGLNLCIHGRDFMAGEQIASNIVRAVCTSRKTLVVLTRHLIDSYWCSYEIQMANMEAVYTGRQVLLFLL</sequence>
<dbReference type="GO" id="GO:0002224">
    <property type="term" value="P:toll-like receptor signaling pathway"/>
    <property type="evidence" value="ECO:0007669"/>
    <property type="project" value="InterPro"/>
</dbReference>
<reference evidence="14" key="1">
    <citation type="submission" date="2014-12" db="EMBL/GenBank/DDBJ databases">
        <title>Insight into the proteome of Arion vulgaris.</title>
        <authorList>
            <person name="Aradska J."/>
            <person name="Bulat T."/>
            <person name="Smidak R."/>
            <person name="Sarate P."/>
            <person name="Gangsoo J."/>
            <person name="Sialana F."/>
            <person name="Bilban M."/>
            <person name="Lubec G."/>
        </authorList>
    </citation>
    <scope>NUCLEOTIDE SEQUENCE</scope>
    <source>
        <tissue evidence="14">Skin</tissue>
    </source>
</reference>
<dbReference type="AlphaFoldDB" id="A0A0B7BMC5"/>
<dbReference type="SUPFAM" id="SSF52058">
    <property type="entry name" value="L domain-like"/>
    <property type="match status" value="2"/>
</dbReference>
<evidence type="ECO:0000256" key="12">
    <source>
        <dbReference type="SAM" id="Phobius"/>
    </source>
</evidence>
<dbReference type="PANTHER" id="PTHR24365">
    <property type="entry name" value="TOLL-LIKE RECEPTOR"/>
    <property type="match status" value="1"/>
</dbReference>
<evidence type="ECO:0000256" key="3">
    <source>
        <dbReference type="ARBA" id="ARBA00022614"/>
    </source>
</evidence>
<keyword evidence="4 12" id="KW-0812">Transmembrane</keyword>
<feature type="compositionally biased region" description="Polar residues" evidence="11">
    <location>
        <begin position="1"/>
        <end position="16"/>
    </location>
</feature>
<dbReference type="GO" id="GO:0004888">
    <property type="term" value="F:transmembrane signaling receptor activity"/>
    <property type="evidence" value="ECO:0007669"/>
    <property type="project" value="InterPro"/>
</dbReference>
<dbReference type="InterPro" id="IPR035897">
    <property type="entry name" value="Toll_tir_struct_dom_sf"/>
</dbReference>
<evidence type="ECO:0000256" key="10">
    <source>
        <dbReference type="ARBA" id="ARBA00023180"/>
    </source>
</evidence>
<gene>
    <name evidence="14" type="primary">ORF198656</name>
</gene>
<feature type="region of interest" description="Disordered" evidence="11">
    <location>
        <begin position="1"/>
        <end position="40"/>
    </location>
</feature>
<evidence type="ECO:0000256" key="1">
    <source>
        <dbReference type="ARBA" id="ARBA00004479"/>
    </source>
</evidence>
<dbReference type="InterPro" id="IPR017241">
    <property type="entry name" value="Toll-like_receptor"/>
</dbReference>
<dbReference type="GO" id="GO:0006955">
    <property type="term" value="P:immune response"/>
    <property type="evidence" value="ECO:0007669"/>
    <property type="project" value="InterPro"/>
</dbReference>
<dbReference type="PIRSF" id="PIRSF037595">
    <property type="entry name" value="Toll-like_receptor"/>
    <property type="match status" value="1"/>
</dbReference>
<dbReference type="InterPro" id="IPR001611">
    <property type="entry name" value="Leu-rich_rpt"/>
</dbReference>
<feature type="transmembrane region" description="Helical" evidence="12">
    <location>
        <begin position="742"/>
        <end position="764"/>
    </location>
</feature>
<evidence type="ECO:0000256" key="7">
    <source>
        <dbReference type="ARBA" id="ARBA00022989"/>
    </source>
</evidence>
<evidence type="ECO:0000259" key="13">
    <source>
        <dbReference type="PROSITE" id="PS50104"/>
    </source>
</evidence>
<dbReference type="Gene3D" id="3.80.10.10">
    <property type="entry name" value="Ribonuclease Inhibitor"/>
    <property type="match status" value="3"/>
</dbReference>
<proteinExistence type="inferred from homology"/>
<dbReference type="EMBL" id="HACG01047182">
    <property type="protein sequence ID" value="CEK94047.1"/>
    <property type="molecule type" value="Transcribed_RNA"/>
</dbReference>
<keyword evidence="7 12" id="KW-1133">Transmembrane helix</keyword>
<keyword evidence="10" id="KW-0325">Glycoprotein</keyword>
<keyword evidence="8 12" id="KW-0472">Membrane</keyword>
<feature type="non-terminal residue" evidence="14">
    <location>
        <position position="1"/>
    </location>
</feature>
<dbReference type="PROSITE" id="PS51450">
    <property type="entry name" value="LRR"/>
    <property type="match status" value="3"/>
</dbReference>
<dbReference type="PROSITE" id="PS50104">
    <property type="entry name" value="TIR"/>
    <property type="match status" value="1"/>
</dbReference>
<dbReference type="InterPro" id="IPR003591">
    <property type="entry name" value="Leu-rich_rpt_typical-subtyp"/>
</dbReference>
<dbReference type="SMART" id="SM00369">
    <property type="entry name" value="LRR_TYP"/>
    <property type="match status" value="8"/>
</dbReference>
<dbReference type="SUPFAM" id="SSF52200">
    <property type="entry name" value="Toll/Interleukin receptor TIR domain"/>
    <property type="match status" value="1"/>
</dbReference>
<evidence type="ECO:0000256" key="6">
    <source>
        <dbReference type="ARBA" id="ARBA00022737"/>
    </source>
</evidence>
<evidence type="ECO:0000313" key="14">
    <source>
        <dbReference type="EMBL" id="CEK94047.1"/>
    </source>
</evidence>
<evidence type="ECO:0000256" key="11">
    <source>
        <dbReference type="SAM" id="MobiDB-lite"/>
    </source>
</evidence>
<evidence type="ECO:0000256" key="2">
    <source>
        <dbReference type="ARBA" id="ARBA00009634"/>
    </source>
</evidence>
<name>A0A0B7BMC5_9EUPU</name>
<dbReference type="Pfam" id="PF01582">
    <property type="entry name" value="TIR"/>
    <property type="match status" value="1"/>
</dbReference>
<evidence type="ECO:0000256" key="9">
    <source>
        <dbReference type="ARBA" id="ARBA00023170"/>
    </source>
</evidence>
<dbReference type="InterPro" id="IPR000157">
    <property type="entry name" value="TIR_dom"/>
</dbReference>
<evidence type="ECO:0000256" key="4">
    <source>
        <dbReference type="ARBA" id="ARBA00022692"/>
    </source>
</evidence>
<evidence type="ECO:0000256" key="8">
    <source>
        <dbReference type="ARBA" id="ARBA00023136"/>
    </source>
</evidence>
<dbReference type="Pfam" id="PF13855">
    <property type="entry name" value="LRR_8"/>
    <property type="match status" value="2"/>
</dbReference>
<keyword evidence="5" id="KW-0732">Signal</keyword>
<comment type="similarity">
    <text evidence="2">Belongs to the Toll-like receptor family.</text>
</comment>
<dbReference type="GO" id="GO:0005886">
    <property type="term" value="C:plasma membrane"/>
    <property type="evidence" value="ECO:0007669"/>
    <property type="project" value="TreeGrafter"/>
</dbReference>
<feature type="domain" description="TIR" evidence="13">
    <location>
        <begin position="793"/>
        <end position="888"/>
    </location>
</feature>
<dbReference type="Gene3D" id="3.40.50.10140">
    <property type="entry name" value="Toll/interleukin-1 receptor homology (TIR) domain"/>
    <property type="match status" value="1"/>
</dbReference>
<dbReference type="PANTHER" id="PTHR24365:SF541">
    <property type="entry name" value="PROTEIN TOLL-RELATED"/>
    <property type="match status" value="1"/>
</dbReference>